<dbReference type="InterPro" id="IPR002397">
    <property type="entry name" value="Cyt_P450_B"/>
</dbReference>
<dbReference type="CDD" id="cd11033">
    <property type="entry name" value="CYP142-like"/>
    <property type="match status" value="1"/>
</dbReference>
<dbReference type="GO" id="GO:0036199">
    <property type="term" value="F:cholest-4-en-3-one 26-monooxygenase activity"/>
    <property type="evidence" value="ECO:0007669"/>
    <property type="project" value="TreeGrafter"/>
</dbReference>
<reference evidence="7 8" key="1">
    <citation type="submission" date="2018-03" db="EMBL/GenBank/DDBJ databases">
        <title>Genomic Encyclopedia of Archaeal and Bacterial Type Strains, Phase II (KMG-II): from individual species to whole genera.</title>
        <authorList>
            <person name="Goeker M."/>
        </authorList>
    </citation>
    <scope>NUCLEOTIDE SEQUENCE [LARGE SCALE GENOMIC DNA]</scope>
    <source>
        <strain evidence="7 8">DSM 44720</strain>
    </source>
</reference>
<gene>
    <name evidence="7" type="ORF">CLV43_12039</name>
</gene>
<dbReference type="FunFam" id="1.10.630.10:FF:000018">
    <property type="entry name" value="Cytochrome P450 monooxygenase"/>
    <property type="match status" value="1"/>
</dbReference>
<protein>
    <submittedName>
        <fullName evidence="7">Cytochrome P450</fullName>
    </submittedName>
</protein>
<dbReference type="InterPro" id="IPR036396">
    <property type="entry name" value="Cyt_P450_sf"/>
</dbReference>
<evidence type="ECO:0000256" key="3">
    <source>
        <dbReference type="ARBA" id="ARBA00022723"/>
    </source>
</evidence>
<evidence type="ECO:0000256" key="4">
    <source>
        <dbReference type="ARBA" id="ARBA00023002"/>
    </source>
</evidence>
<dbReference type="AlphaFoldDB" id="A0A2T0SGT0"/>
<comment type="similarity">
    <text evidence="1">Belongs to the cytochrome P450 family.</text>
</comment>
<dbReference type="Proteomes" id="UP000239494">
    <property type="component" value="Unassembled WGS sequence"/>
</dbReference>
<dbReference type="InterPro" id="IPR001128">
    <property type="entry name" value="Cyt_P450"/>
</dbReference>
<dbReference type="PANTHER" id="PTHR46696">
    <property type="entry name" value="P450, PUTATIVE (EUROFUNG)-RELATED"/>
    <property type="match status" value="1"/>
</dbReference>
<sequence>MKTSGNLVSVDLSSEDFWALSPRDRDSRFADLRRNRPVSWQEPIENPVMPTAEAQGYWAVVSHDGVSEVSRNPRTFSSSAYFGGVTLEVLTPALAEATQSIIAMDGPRHSLLRKLITSTFTPRRMALMDSAIQRAARDVVASVAHLGEVDFVSGIAERLPIWTICEILGLPEEERDRALVHANAMIGCKDEEYGHGDPAQALRDGVVAFTAMAFDLIDEKRDHPDDDLMSALIEAEVDGERLTDDEIRAFFILLFIAGNETTRHSISHGVHALDRFPDQRALLLGDPDAHLPGAIEEVIRWSTPIMTFRRTAVERTELGGQTIEAGEHVVLFYSSANRDERVFTDPWTFDITRRPNRHIAFGGGGPHFCLGAHLARIELRHILTEVYRQLPDLRVGTPRYVAGNFINAIGRMPVSFTASGR</sequence>
<dbReference type="GO" id="GO:0008395">
    <property type="term" value="F:steroid hydroxylase activity"/>
    <property type="evidence" value="ECO:0007669"/>
    <property type="project" value="TreeGrafter"/>
</dbReference>
<evidence type="ECO:0000256" key="6">
    <source>
        <dbReference type="ARBA" id="ARBA00023033"/>
    </source>
</evidence>
<evidence type="ECO:0000256" key="1">
    <source>
        <dbReference type="ARBA" id="ARBA00010617"/>
    </source>
</evidence>
<evidence type="ECO:0000256" key="5">
    <source>
        <dbReference type="ARBA" id="ARBA00023004"/>
    </source>
</evidence>
<dbReference type="OrthoDB" id="5241086at2"/>
<dbReference type="SUPFAM" id="SSF48264">
    <property type="entry name" value="Cytochrome P450"/>
    <property type="match status" value="1"/>
</dbReference>
<keyword evidence="3" id="KW-0479">Metal-binding</keyword>
<dbReference type="GO" id="GO:0020037">
    <property type="term" value="F:heme binding"/>
    <property type="evidence" value="ECO:0007669"/>
    <property type="project" value="InterPro"/>
</dbReference>
<comment type="caution">
    <text evidence="7">The sequence shown here is derived from an EMBL/GenBank/DDBJ whole genome shotgun (WGS) entry which is preliminary data.</text>
</comment>
<dbReference type="GO" id="GO:0006707">
    <property type="term" value="P:cholesterol catabolic process"/>
    <property type="evidence" value="ECO:0007669"/>
    <property type="project" value="TreeGrafter"/>
</dbReference>
<name>A0A2T0SGT0_9PSEU</name>
<evidence type="ECO:0000313" key="7">
    <source>
        <dbReference type="EMBL" id="PRY32620.1"/>
    </source>
</evidence>
<dbReference type="Gene3D" id="1.10.630.10">
    <property type="entry name" value="Cytochrome P450"/>
    <property type="match status" value="1"/>
</dbReference>
<dbReference type="EMBL" id="PVTF01000020">
    <property type="protein sequence ID" value="PRY32620.1"/>
    <property type="molecule type" value="Genomic_DNA"/>
</dbReference>
<keyword evidence="8" id="KW-1185">Reference proteome</keyword>
<dbReference type="GO" id="GO:0005506">
    <property type="term" value="F:iron ion binding"/>
    <property type="evidence" value="ECO:0007669"/>
    <property type="project" value="InterPro"/>
</dbReference>
<accession>A0A2T0SGT0</accession>
<dbReference type="PANTHER" id="PTHR46696:SF4">
    <property type="entry name" value="BIOTIN BIOSYNTHESIS CYTOCHROME P450"/>
    <property type="match status" value="1"/>
</dbReference>
<evidence type="ECO:0000256" key="2">
    <source>
        <dbReference type="ARBA" id="ARBA00022617"/>
    </source>
</evidence>
<keyword evidence="2" id="KW-0349">Heme</keyword>
<keyword evidence="5" id="KW-0408">Iron</keyword>
<proteinExistence type="inferred from homology"/>
<evidence type="ECO:0000313" key="8">
    <source>
        <dbReference type="Proteomes" id="UP000239494"/>
    </source>
</evidence>
<keyword evidence="6" id="KW-0503">Monooxygenase</keyword>
<dbReference type="Pfam" id="PF00067">
    <property type="entry name" value="p450"/>
    <property type="match status" value="2"/>
</dbReference>
<keyword evidence="4" id="KW-0560">Oxidoreductase</keyword>
<organism evidence="7 8">
    <name type="scientific">Umezawaea tangerina</name>
    <dbReference type="NCBI Taxonomy" id="84725"/>
    <lineage>
        <taxon>Bacteria</taxon>
        <taxon>Bacillati</taxon>
        <taxon>Actinomycetota</taxon>
        <taxon>Actinomycetes</taxon>
        <taxon>Pseudonocardiales</taxon>
        <taxon>Pseudonocardiaceae</taxon>
        <taxon>Umezawaea</taxon>
    </lineage>
</organism>
<dbReference type="PRINTS" id="PR00359">
    <property type="entry name" value="BP450"/>
</dbReference>